<feature type="region of interest" description="Disordered" evidence="1">
    <location>
        <begin position="276"/>
        <end position="295"/>
    </location>
</feature>
<evidence type="ECO:0000313" key="2">
    <source>
        <dbReference type="EMBL" id="MBX02582.1"/>
    </source>
</evidence>
<evidence type="ECO:0000256" key="1">
    <source>
        <dbReference type="SAM" id="MobiDB-lite"/>
    </source>
</evidence>
<dbReference type="EMBL" id="GGEC01022101">
    <property type="protein sequence ID" value="MBX02585.1"/>
    <property type="molecule type" value="Transcribed_RNA"/>
</dbReference>
<dbReference type="EMBL" id="GGEC01022098">
    <property type="protein sequence ID" value="MBX02582.1"/>
    <property type="molecule type" value="Transcribed_RNA"/>
</dbReference>
<organism evidence="2">
    <name type="scientific">Rhizophora mucronata</name>
    <name type="common">Asiatic mangrove</name>
    <dbReference type="NCBI Taxonomy" id="61149"/>
    <lineage>
        <taxon>Eukaryota</taxon>
        <taxon>Viridiplantae</taxon>
        <taxon>Streptophyta</taxon>
        <taxon>Embryophyta</taxon>
        <taxon>Tracheophyta</taxon>
        <taxon>Spermatophyta</taxon>
        <taxon>Magnoliopsida</taxon>
        <taxon>eudicotyledons</taxon>
        <taxon>Gunneridae</taxon>
        <taxon>Pentapetalae</taxon>
        <taxon>rosids</taxon>
        <taxon>fabids</taxon>
        <taxon>Malpighiales</taxon>
        <taxon>Rhizophoraceae</taxon>
        <taxon>Rhizophora</taxon>
    </lineage>
</organism>
<name>A0A2P2KA68_RHIMU</name>
<dbReference type="EMBL" id="GGEC01022099">
    <property type="protein sequence ID" value="MBX02583.1"/>
    <property type="molecule type" value="Transcribed_RNA"/>
</dbReference>
<proteinExistence type="predicted"/>
<dbReference type="PANTHER" id="PTHR33924">
    <property type="entry name" value="CATION-TRANSPORTING ATPASE"/>
    <property type="match status" value="1"/>
</dbReference>
<accession>A0A2P2KA68</accession>
<protein>
    <submittedName>
        <fullName evidence="2">Uncharacterized protein</fullName>
    </submittedName>
</protein>
<sequence>METGSLSKALPVERDCAAHLGNKSLDLKSGPSLSCATGSLEKKDAMKIWLEMKENGFLTPAHAQVPTPKKLCTKRSRSVVRSKVGIEKVKQVHRLPHVAAAADGLAKEIDPGIKCSGGILPTPKQCGERHKIDMDGRKVKVARVQQDTGFTKIAASSGLLDKLNPGIVSRIRNSDEVFSAIGALVKSNGLRNGNLQSKQTEYMQKRVRGNDGSECSNTLQGSSPLGICPMSPSRQMHMTSEHQTEFGHLGTAMTRVKNEVDIDELTSQSSLSNFSDSAISYESNEESTKRDAHPSLPQEGAHLASHWLQLLHQDITRRLEVLKCSSTRVQDVIQTDLPFLIAKEFSPKQETEQLCAVGSSMTTAMDRHQAKWTPLFDQMNKALNEEANHLELWLKQVTEMQSLGKEGFSCPKT</sequence>
<reference evidence="2" key="1">
    <citation type="submission" date="2018-02" db="EMBL/GenBank/DDBJ databases">
        <title>Rhizophora mucronata_Transcriptome.</title>
        <authorList>
            <person name="Meera S.P."/>
            <person name="Sreeshan A."/>
            <person name="Augustine A."/>
        </authorList>
    </citation>
    <scope>NUCLEOTIDE SEQUENCE</scope>
    <source>
        <tissue evidence="2">Leaf</tissue>
    </source>
</reference>
<dbReference type="AlphaFoldDB" id="A0A2P2KA68"/>
<dbReference type="PANTHER" id="PTHR33924:SF6">
    <property type="match status" value="1"/>
</dbReference>